<dbReference type="PANTHER" id="PTHR43563">
    <property type="entry name" value="AMINE OXIDASE"/>
    <property type="match status" value="1"/>
</dbReference>
<dbReference type="PANTHER" id="PTHR43563:SF1">
    <property type="entry name" value="AMINE OXIDASE [FLAVIN-CONTAINING] B"/>
    <property type="match status" value="1"/>
</dbReference>
<evidence type="ECO:0000256" key="2">
    <source>
        <dbReference type="ARBA" id="ARBA00005995"/>
    </source>
</evidence>
<dbReference type="Gene3D" id="1.10.405.10">
    <property type="entry name" value="Guanine Nucleotide Dissociation Inhibitor, domain 1"/>
    <property type="match status" value="1"/>
</dbReference>
<dbReference type="Proteomes" id="UP000466607">
    <property type="component" value="Chromosome"/>
</dbReference>
<dbReference type="InterPro" id="IPR036188">
    <property type="entry name" value="FAD/NAD-bd_sf"/>
</dbReference>
<evidence type="ECO:0000313" key="7">
    <source>
        <dbReference type="Proteomes" id="UP000466607"/>
    </source>
</evidence>
<comment type="similarity">
    <text evidence="2">Belongs to the flavin monoamine oxidase family.</text>
</comment>
<feature type="domain" description="Amine oxidase" evidence="5">
    <location>
        <begin position="15"/>
        <end position="446"/>
    </location>
</feature>
<dbReference type="InterPro" id="IPR002937">
    <property type="entry name" value="Amino_oxidase"/>
</dbReference>
<name>A0AAD1INX2_9MYCO</name>
<evidence type="ECO:0000256" key="3">
    <source>
        <dbReference type="ARBA" id="ARBA00023002"/>
    </source>
</evidence>
<feature type="binding site" evidence="4">
    <location>
        <position position="232"/>
    </location>
    <ligand>
        <name>FAD</name>
        <dbReference type="ChEBI" id="CHEBI:57692"/>
    </ligand>
</feature>
<gene>
    <name evidence="6" type="ORF">MLIT_49590</name>
</gene>
<feature type="binding site" evidence="4">
    <location>
        <position position="423"/>
    </location>
    <ligand>
        <name>FAD</name>
        <dbReference type="ChEBI" id="CHEBI:57692"/>
    </ligand>
</feature>
<dbReference type="SUPFAM" id="SSF51905">
    <property type="entry name" value="FAD/NAD(P)-binding domain"/>
    <property type="match status" value="1"/>
</dbReference>
<dbReference type="Gene3D" id="3.50.50.60">
    <property type="entry name" value="FAD/NAD(P)-binding domain"/>
    <property type="match status" value="1"/>
</dbReference>
<dbReference type="PRINTS" id="PR00757">
    <property type="entry name" value="AMINEOXDASEF"/>
</dbReference>
<dbReference type="Pfam" id="PF01593">
    <property type="entry name" value="Amino_oxidase"/>
    <property type="match status" value="1"/>
</dbReference>
<feature type="binding site" evidence="4">
    <location>
        <position position="341"/>
    </location>
    <ligand>
        <name>substrate</name>
    </ligand>
</feature>
<dbReference type="SUPFAM" id="SSF54373">
    <property type="entry name" value="FAD-linked reductases, C-terminal domain"/>
    <property type="match status" value="1"/>
</dbReference>
<keyword evidence="3" id="KW-0560">Oxidoreductase</keyword>
<evidence type="ECO:0000313" key="6">
    <source>
        <dbReference type="EMBL" id="BBY19367.1"/>
    </source>
</evidence>
<dbReference type="Gene3D" id="3.90.660.10">
    <property type="match status" value="1"/>
</dbReference>
<evidence type="ECO:0000259" key="5">
    <source>
        <dbReference type="Pfam" id="PF01593"/>
    </source>
</evidence>
<dbReference type="AlphaFoldDB" id="A0AAD1INX2"/>
<reference evidence="6 7" key="1">
    <citation type="journal article" date="2019" name="Emerg. Microbes Infect.">
        <title>Comprehensive subspecies identification of 175 nontuberculous mycobacteria species based on 7547 genomic profiles.</title>
        <authorList>
            <person name="Matsumoto Y."/>
            <person name="Kinjo T."/>
            <person name="Motooka D."/>
            <person name="Nabeya D."/>
            <person name="Jung N."/>
            <person name="Uechi K."/>
            <person name="Horii T."/>
            <person name="Iida T."/>
            <person name="Fujita J."/>
            <person name="Nakamura S."/>
        </authorList>
    </citation>
    <scope>NUCLEOTIDE SEQUENCE [LARGE SCALE GENOMIC DNA]</scope>
    <source>
        <strain evidence="6 7">JCM 17423</strain>
    </source>
</reference>
<evidence type="ECO:0000256" key="4">
    <source>
        <dbReference type="PIRSR" id="PIRSR601613-1"/>
    </source>
</evidence>
<dbReference type="InterPro" id="IPR001613">
    <property type="entry name" value="Flavin_amine_oxidase"/>
</dbReference>
<protein>
    <submittedName>
        <fullName evidence="6">Monoamine oxidase</fullName>
    </submittedName>
</protein>
<dbReference type="EMBL" id="AP022586">
    <property type="protein sequence ID" value="BBY19367.1"/>
    <property type="molecule type" value="Genomic_DNA"/>
</dbReference>
<evidence type="ECO:0000256" key="1">
    <source>
        <dbReference type="ARBA" id="ARBA00001974"/>
    </source>
</evidence>
<comment type="cofactor">
    <cofactor evidence="1">
        <name>FAD</name>
        <dbReference type="ChEBI" id="CHEBI:57692"/>
    </cofactor>
</comment>
<dbReference type="GO" id="GO:0016491">
    <property type="term" value="F:oxidoreductase activity"/>
    <property type="evidence" value="ECO:0007669"/>
    <property type="project" value="UniProtKB-KW"/>
</dbReference>
<proteinExistence type="inferred from homology"/>
<sequence length="461" mass="49195">MSRESMRVVVVGAGLAGLTAAIDLAAEGADVTVLEARDRVGGRMHGIRMSTGVVADGGAAYLGVRHTELLALIREYGLHLASTAMTGDSTFLIANQRTTTAGRVPPLDAVALGGLFDQLEDLVARVRPEAPWRSADAQRLDRLSAARWLAESVSHPDAHTFFPLFLGEMMAADPAAISALHMAFYLRSGGGIRYLNAFEGGAQQWRIDGGAHLLCQALAERVGDRLTLRRPVRAIEQDADQVVIHCDSPDADAPSQYRADRVVVAIPPLLAQGIQFRPGLRTPRATAATGRGCAVKVHLDYPAPVWREHGLSGWSVSTDGPLLSTVDDSPPDDSAGVLTAFVTGAAASEYSALSTAEQTDAALTHTRRLFPRLPAPTRCTVTDWLAETYSRGCYAALFGPGDWLRLGPTLTQPHGRIHWAGTETSLEFFGLMEGAIRSGRRAAAEVANAETPSSPRKVLTP</sequence>
<organism evidence="6 7">
    <name type="scientific">Mycolicibacterium litorale</name>
    <dbReference type="NCBI Taxonomy" id="758802"/>
    <lineage>
        <taxon>Bacteria</taxon>
        <taxon>Bacillati</taxon>
        <taxon>Actinomycetota</taxon>
        <taxon>Actinomycetes</taxon>
        <taxon>Mycobacteriales</taxon>
        <taxon>Mycobacteriaceae</taxon>
        <taxon>Mycolicibacterium</taxon>
    </lineage>
</organism>
<feature type="binding site" evidence="4">
    <location>
        <begin position="35"/>
        <end position="36"/>
    </location>
    <ligand>
        <name>FAD</name>
        <dbReference type="ChEBI" id="CHEBI:57692"/>
    </ligand>
</feature>
<dbReference type="RefSeq" id="WP_234880221.1">
    <property type="nucleotide sequence ID" value="NZ_AP022586.1"/>
</dbReference>
<dbReference type="InterPro" id="IPR050703">
    <property type="entry name" value="Flavin_MAO"/>
</dbReference>
<accession>A0AAD1INX2</accession>
<keyword evidence="7" id="KW-1185">Reference proteome</keyword>